<feature type="domain" description="RING-type" evidence="12">
    <location>
        <begin position="36"/>
        <end position="73"/>
    </location>
</feature>
<dbReference type="Gene3D" id="3.30.40.10">
    <property type="entry name" value="Zinc/RING finger domain, C3HC4 (zinc finger)"/>
    <property type="match status" value="2"/>
</dbReference>
<evidence type="ECO:0000259" key="12">
    <source>
        <dbReference type="PROSITE" id="PS50089"/>
    </source>
</evidence>
<evidence type="ECO:0000256" key="2">
    <source>
        <dbReference type="ARBA" id="ARBA00004906"/>
    </source>
</evidence>
<dbReference type="PROSITE" id="PS51081">
    <property type="entry name" value="ZF_SIAH"/>
    <property type="match status" value="1"/>
</dbReference>
<evidence type="ECO:0000256" key="8">
    <source>
        <dbReference type="ARBA" id="ARBA00022786"/>
    </source>
</evidence>
<evidence type="ECO:0000256" key="11">
    <source>
        <dbReference type="PROSITE-ProRule" id="PRU00455"/>
    </source>
</evidence>
<feature type="domain" description="SIAH-type" evidence="13">
    <location>
        <begin position="90"/>
        <end position="146"/>
    </location>
</feature>
<evidence type="ECO:0000256" key="3">
    <source>
        <dbReference type="ARBA" id="ARBA00009119"/>
    </source>
</evidence>
<dbReference type="PROSITE" id="PS50089">
    <property type="entry name" value="ZF_RING_2"/>
    <property type="match status" value="1"/>
</dbReference>
<dbReference type="InterPro" id="IPR013083">
    <property type="entry name" value="Znf_RING/FYVE/PHD"/>
</dbReference>
<comment type="pathway">
    <text evidence="2">Protein modification; protein ubiquitination.</text>
</comment>
<dbReference type="SUPFAM" id="SSF49599">
    <property type="entry name" value="TRAF domain-like"/>
    <property type="match status" value="1"/>
</dbReference>
<comment type="caution">
    <text evidence="14">The sequence shown here is derived from an EMBL/GenBank/DDBJ whole genome shotgun (WGS) entry which is preliminary data.</text>
</comment>
<comment type="function">
    <text evidence="10">E3 ubiquitin-protein ligase that mediates ubiquitination and subsequent proteasomal degradation of target proteins. E3 ubiquitin ligases accept ubiquitin from an E2 ubiquitin-conjugating enzyme in the form of a thioester and then directly transfers the ubiquitin to targeted substrates. It probably triggers the ubiquitin-mediated degradation of different substrates.</text>
</comment>
<dbReference type="EMBL" id="CM026432">
    <property type="protein sequence ID" value="KAG0556170.1"/>
    <property type="molecule type" value="Genomic_DNA"/>
</dbReference>
<keyword evidence="7 11" id="KW-0863">Zinc-finger</keyword>
<dbReference type="PANTHER" id="PTHR46632">
    <property type="entry name" value="E3 UBIQUITIN-PROTEIN LIGASE SINA-LIKE 4"/>
    <property type="match status" value="1"/>
</dbReference>
<dbReference type="InterPro" id="IPR001841">
    <property type="entry name" value="Znf_RING"/>
</dbReference>
<evidence type="ECO:0000256" key="10">
    <source>
        <dbReference type="ARBA" id="ARBA00024004"/>
    </source>
</evidence>
<proteinExistence type="inferred from homology"/>
<dbReference type="InterPro" id="IPR044286">
    <property type="entry name" value="SINL_plant"/>
</dbReference>
<keyword evidence="9" id="KW-0862">Zinc</keyword>
<dbReference type="OrthoDB" id="830976at2759"/>
<dbReference type="Pfam" id="PF21362">
    <property type="entry name" value="Sina_RING"/>
    <property type="match status" value="1"/>
</dbReference>
<evidence type="ECO:0000256" key="1">
    <source>
        <dbReference type="ARBA" id="ARBA00000900"/>
    </source>
</evidence>
<dbReference type="EC" id="2.3.2.27" evidence="4"/>
<gene>
    <name evidence="14" type="ORF">KC19_11G031900</name>
</gene>
<keyword evidence="5" id="KW-0808">Transferase</keyword>
<keyword evidence="15" id="KW-1185">Reference proteome</keyword>
<comment type="similarity">
    <text evidence="3">Belongs to the SINA (Seven in absentia) family.</text>
</comment>
<accession>A0A8T0GAS6</accession>
<dbReference type="AlphaFoldDB" id="A0A8T0GAS6"/>
<evidence type="ECO:0000313" key="14">
    <source>
        <dbReference type="EMBL" id="KAG0556170.1"/>
    </source>
</evidence>
<evidence type="ECO:0000256" key="7">
    <source>
        <dbReference type="ARBA" id="ARBA00022771"/>
    </source>
</evidence>
<protein>
    <recommendedName>
        <fullName evidence="4">RING-type E3 ubiquitin transferase</fullName>
        <ecNumber evidence="4">2.3.2.27</ecNumber>
    </recommendedName>
</protein>
<evidence type="ECO:0000256" key="9">
    <source>
        <dbReference type="ARBA" id="ARBA00022833"/>
    </source>
</evidence>
<keyword evidence="6" id="KW-0479">Metal-binding</keyword>
<dbReference type="GO" id="GO:0008270">
    <property type="term" value="F:zinc ion binding"/>
    <property type="evidence" value="ECO:0007669"/>
    <property type="project" value="UniProtKB-KW"/>
</dbReference>
<evidence type="ECO:0000256" key="6">
    <source>
        <dbReference type="ARBA" id="ARBA00022723"/>
    </source>
</evidence>
<name>A0A8T0GAS6_CERPU</name>
<organism evidence="14 15">
    <name type="scientific">Ceratodon purpureus</name>
    <name type="common">Fire moss</name>
    <name type="synonym">Dicranum purpureum</name>
    <dbReference type="NCBI Taxonomy" id="3225"/>
    <lineage>
        <taxon>Eukaryota</taxon>
        <taxon>Viridiplantae</taxon>
        <taxon>Streptophyta</taxon>
        <taxon>Embryophyta</taxon>
        <taxon>Bryophyta</taxon>
        <taxon>Bryophytina</taxon>
        <taxon>Bryopsida</taxon>
        <taxon>Dicranidae</taxon>
        <taxon>Pseudoditrichales</taxon>
        <taxon>Ditrichaceae</taxon>
        <taxon>Ceratodon</taxon>
    </lineage>
</organism>
<keyword evidence="8" id="KW-0833">Ubl conjugation pathway</keyword>
<dbReference type="InterPro" id="IPR049548">
    <property type="entry name" value="Sina-like_RING"/>
</dbReference>
<reference evidence="14 15" key="1">
    <citation type="submission" date="2020-06" db="EMBL/GenBank/DDBJ databases">
        <title>WGS assembly of Ceratodon purpureus strain R40.</title>
        <authorList>
            <person name="Carey S.B."/>
            <person name="Jenkins J."/>
            <person name="Shu S."/>
            <person name="Lovell J.T."/>
            <person name="Sreedasyam A."/>
            <person name="Maumus F."/>
            <person name="Tiley G.P."/>
            <person name="Fernandez-Pozo N."/>
            <person name="Barry K."/>
            <person name="Chen C."/>
            <person name="Wang M."/>
            <person name="Lipzen A."/>
            <person name="Daum C."/>
            <person name="Saski C.A."/>
            <person name="Payton A.C."/>
            <person name="Mcbreen J.C."/>
            <person name="Conrad R.E."/>
            <person name="Kollar L.M."/>
            <person name="Olsson S."/>
            <person name="Huttunen S."/>
            <person name="Landis J.B."/>
            <person name="Wickett N.J."/>
            <person name="Johnson M.G."/>
            <person name="Rensing S.A."/>
            <person name="Grimwood J."/>
            <person name="Schmutz J."/>
            <person name="Mcdaniel S.F."/>
        </authorList>
    </citation>
    <scope>NUCLEOTIDE SEQUENCE [LARGE SCALE GENOMIC DNA]</scope>
    <source>
        <strain evidence="14 15">R40</strain>
    </source>
</reference>
<evidence type="ECO:0000313" key="15">
    <source>
        <dbReference type="Proteomes" id="UP000822688"/>
    </source>
</evidence>
<evidence type="ECO:0000259" key="13">
    <source>
        <dbReference type="PROSITE" id="PS51081"/>
    </source>
</evidence>
<sequence length="278" mass="31639">MASDPSPERNAVATQADTVRHTKRKMCDLDLDTLGCPLCNLLLSPPVLQCYNGHIMCQSCYEQLTEKQCPSCSLPIGDYRCNIVEKIIESLEVQCKHAGCNEMLHNTKSDEHEEMCEYRLFHCPLAGCGYEGLMGGITQHFQARHGARAFPMDQHGDKEQCFLYVHPDFSGGVRYIVVQSSNGSGAFLLQHGFDEEFYRYSIFWTLFGARNRFYRLSVKVKQGTTHCYSIEAPVSDNQFGTDWLAKMESRSDFLTVSPLPTNITLYEESRFEVRIELL</sequence>
<dbReference type="GO" id="GO:0061630">
    <property type="term" value="F:ubiquitin protein ligase activity"/>
    <property type="evidence" value="ECO:0007669"/>
    <property type="project" value="UniProtKB-EC"/>
</dbReference>
<dbReference type="Proteomes" id="UP000822688">
    <property type="component" value="Chromosome 11"/>
</dbReference>
<dbReference type="PANTHER" id="PTHR46632:SF16">
    <property type="entry name" value="E3 UBIQUITIN-PROTEIN LIGASE SINA-LIKE 10"/>
    <property type="match status" value="1"/>
</dbReference>
<evidence type="ECO:0000256" key="5">
    <source>
        <dbReference type="ARBA" id="ARBA00022679"/>
    </source>
</evidence>
<evidence type="ECO:0000256" key="4">
    <source>
        <dbReference type="ARBA" id="ARBA00012483"/>
    </source>
</evidence>
<dbReference type="Pfam" id="PF21361">
    <property type="entry name" value="Sina_ZnF"/>
    <property type="match status" value="1"/>
</dbReference>
<dbReference type="InterPro" id="IPR013010">
    <property type="entry name" value="Znf_SIAH"/>
</dbReference>
<comment type="catalytic activity">
    <reaction evidence="1">
        <text>S-ubiquitinyl-[E2 ubiquitin-conjugating enzyme]-L-cysteine + [acceptor protein]-L-lysine = [E2 ubiquitin-conjugating enzyme]-L-cysteine + N(6)-ubiquitinyl-[acceptor protein]-L-lysine.</text>
        <dbReference type="EC" id="2.3.2.27"/>
    </reaction>
</comment>